<organism evidence="1 2">
    <name type="scientific">Leptotrichia wadei</name>
    <dbReference type="NCBI Taxonomy" id="157687"/>
    <lineage>
        <taxon>Bacteria</taxon>
        <taxon>Fusobacteriati</taxon>
        <taxon>Fusobacteriota</taxon>
        <taxon>Fusobacteriia</taxon>
        <taxon>Fusobacteriales</taxon>
        <taxon>Leptotrichiaceae</taxon>
        <taxon>Leptotrichia</taxon>
    </lineage>
</organism>
<evidence type="ECO:0008006" key="3">
    <source>
        <dbReference type="Google" id="ProtNLM"/>
    </source>
</evidence>
<gene>
    <name evidence="1" type="ORF">HMPREF3180_01523</name>
</gene>
<dbReference type="Pfam" id="PF13644">
    <property type="entry name" value="DKNYY"/>
    <property type="match status" value="2"/>
</dbReference>
<dbReference type="InterPro" id="IPR027375">
    <property type="entry name" value="DKNYY"/>
</dbReference>
<sequence length="478" mass="56226">MVMKNKIFKVLIIAILSANVVYAESSRKIRISNVPMSKIEEDYKKLGDREDLFIKDKNGVYKYSYGDTAQKLNGIDPKTVEVFNKFYLKDKNEVYYLDKNKIKILNLEGMDLKTLEVVDNSYLKDKNSVYLVQENKLKRLEKIDPNTFKNIGGNYVKDKNGVYKYYFTYITVNDKELKKEPNFDAKTFEIVDPDGRYVKDKNNVYCDGEIINGADPATFEMLKKGNINYMKDKNNIYYWKTKIEGVDRDTFKIMENPNFSKDKNNIYFLGEKTESESYPPEYEKKGNDVYYKNKKLKDIDANTFETMISFFGFKDKNGYYVLDRDGSVVKINDKEVKIKNLAKSSFNSNFFYDGKNLYFIKNHKFERIKKAPKTDGISEISDRYVEIGKVYYLDYDKGELIKLEKNDGRGVFFALGEDYGKDFNLNAEGVETTRRYIYFKGRILKNADYDSFGIKYNDQKNVFEIRDKNRVYETLKNE</sequence>
<dbReference type="Proteomes" id="UP000070483">
    <property type="component" value="Unassembled WGS sequence"/>
</dbReference>
<dbReference type="OrthoDB" id="81588at2"/>
<evidence type="ECO:0000313" key="2">
    <source>
        <dbReference type="Proteomes" id="UP000070483"/>
    </source>
</evidence>
<dbReference type="PATRIC" id="fig|157687.3.peg.1515"/>
<name>A0A134A8R2_9FUSO</name>
<evidence type="ECO:0000313" key="1">
    <source>
        <dbReference type="EMBL" id="KXB64115.1"/>
    </source>
</evidence>
<dbReference type="AlphaFoldDB" id="A0A134A8R2"/>
<reference evidence="2" key="1">
    <citation type="submission" date="2016-01" db="EMBL/GenBank/DDBJ databases">
        <authorList>
            <person name="Mitreva M."/>
            <person name="Pepin K.H."/>
            <person name="Mihindukulasuriya K.A."/>
            <person name="Fulton R."/>
            <person name="Fronick C."/>
            <person name="O'Laughlin M."/>
            <person name="Miner T."/>
            <person name="Herter B."/>
            <person name="Rosa B.A."/>
            <person name="Cordes M."/>
            <person name="Tomlinson C."/>
            <person name="Wollam A."/>
            <person name="Palsikar V.B."/>
            <person name="Mardis E.R."/>
            <person name="Wilson R.K."/>
        </authorList>
    </citation>
    <scope>NUCLEOTIDE SEQUENCE [LARGE SCALE GENOMIC DNA]</scope>
    <source>
        <strain evidence="2">KA00185</strain>
    </source>
</reference>
<accession>A0A134A8R2</accession>
<dbReference type="EMBL" id="LSDD01000105">
    <property type="protein sequence ID" value="KXB64115.1"/>
    <property type="molecule type" value="Genomic_DNA"/>
</dbReference>
<keyword evidence="2" id="KW-1185">Reference proteome</keyword>
<comment type="caution">
    <text evidence="1">The sequence shown here is derived from an EMBL/GenBank/DDBJ whole genome shotgun (WGS) entry which is preliminary data.</text>
</comment>
<proteinExistence type="predicted"/>
<protein>
    <recommendedName>
        <fullName evidence="3">Cell wall-binding repeat protein</fullName>
    </recommendedName>
</protein>